<protein>
    <submittedName>
        <fullName evidence="1">Uncharacterized protein</fullName>
    </submittedName>
</protein>
<comment type="caution">
    <text evidence="1">The sequence shown here is derived from an EMBL/GenBank/DDBJ whole genome shotgun (WGS) entry which is preliminary data.</text>
</comment>
<proteinExistence type="predicted"/>
<gene>
    <name evidence="1" type="ORF">H9626_05825</name>
</gene>
<dbReference type="EMBL" id="JACSPQ010000002">
    <property type="protein sequence ID" value="MBD8001738.1"/>
    <property type="molecule type" value="Genomic_DNA"/>
</dbReference>
<sequence>MTNLIILGIGIISYIIVRSLINKSTIKMPVVYAGNPSCGKPNVREIPLPKNNPIYRDGDIEKDVSELTQLIVEGHSLEPLGIKDGSILFVERINYSTAYDLNQLIGRFIVFNIDNERTLREHPLKNITVEEGGLKARKAVKIVRTKQQQEQFTTELSTFLEKDHEYQKETKEKKDFFLQRIVTKYMFASDYYQTDDNLIMSITYKNGKDKDYSFHSPKFLYGIVKYNSI</sequence>
<keyword evidence="2" id="KW-1185">Reference proteome</keyword>
<reference evidence="1 2" key="1">
    <citation type="submission" date="2020-08" db="EMBL/GenBank/DDBJ databases">
        <title>A Genomic Blueprint of the Chicken Gut Microbiome.</title>
        <authorList>
            <person name="Gilroy R."/>
            <person name="Ravi A."/>
            <person name="Getino M."/>
            <person name="Pursley I."/>
            <person name="Horton D.L."/>
            <person name="Alikhan N.-F."/>
            <person name="Baker D."/>
            <person name="Gharbi K."/>
            <person name="Hall N."/>
            <person name="Watson M."/>
            <person name="Adriaenssens E.M."/>
            <person name="Foster-Nyarko E."/>
            <person name="Jarju S."/>
            <person name="Secka A."/>
            <person name="Antonio M."/>
            <person name="Oren A."/>
            <person name="Chaudhuri R."/>
            <person name="La Ragione R.M."/>
            <person name="Hildebrand F."/>
            <person name="Pallen M.J."/>
        </authorList>
    </citation>
    <scope>NUCLEOTIDE SEQUENCE [LARGE SCALE GENOMIC DNA]</scope>
    <source>
        <strain evidence="1 2">Sa1YUN3</strain>
    </source>
</reference>
<organism evidence="1 2">
    <name type="scientific">Phocaeicola faecium</name>
    <dbReference type="NCBI Taxonomy" id="2762213"/>
    <lineage>
        <taxon>Bacteria</taxon>
        <taxon>Pseudomonadati</taxon>
        <taxon>Bacteroidota</taxon>
        <taxon>Bacteroidia</taxon>
        <taxon>Bacteroidales</taxon>
        <taxon>Bacteroidaceae</taxon>
        <taxon>Phocaeicola</taxon>
    </lineage>
</organism>
<evidence type="ECO:0000313" key="2">
    <source>
        <dbReference type="Proteomes" id="UP000616346"/>
    </source>
</evidence>
<evidence type="ECO:0000313" key="1">
    <source>
        <dbReference type="EMBL" id="MBD8001738.1"/>
    </source>
</evidence>
<accession>A0ABR8VAH5</accession>
<name>A0ABR8VAH5_9BACT</name>
<dbReference type="SUPFAM" id="SSF51306">
    <property type="entry name" value="LexA/Signal peptidase"/>
    <property type="match status" value="1"/>
</dbReference>
<dbReference type="RefSeq" id="WP_191709889.1">
    <property type="nucleotide sequence ID" value="NZ_JACSPQ010000002.1"/>
</dbReference>
<dbReference type="Proteomes" id="UP000616346">
    <property type="component" value="Unassembled WGS sequence"/>
</dbReference>
<dbReference type="InterPro" id="IPR036286">
    <property type="entry name" value="LexA/Signal_pep-like_sf"/>
</dbReference>